<organism evidence="4 5">
    <name type="scientific">Chloroflexus aurantiacus (strain ATCC 29366 / DSM 635 / J-10-fl)</name>
    <dbReference type="NCBI Taxonomy" id="324602"/>
    <lineage>
        <taxon>Bacteria</taxon>
        <taxon>Bacillati</taxon>
        <taxon>Chloroflexota</taxon>
        <taxon>Chloroflexia</taxon>
        <taxon>Chloroflexales</taxon>
        <taxon>Chloroflexineae</taxon>
        <taxon>Chloroflexaceae</taxon>
        <taxon>Chloroflexus</taxon>
    </lineage>
</organism>
<dbReference type="Pfam" id="PF01740">
    <property type="entry name" value="STAS"/>
    <property type="match status" value="1"/>
</dbReference>
<feature type="transmembrane region" description="Helical" evidence="2">
    <location>
        <begin position="77"/>
        <end position="96"/>
    </location>
</feature>
<sequence length="373" mass="39638">MNRFRNWLLHIDATDPEIQRRGKILVSLSIGVVIVLLTVGLALTLIQPTIGRLINLTLATLVFVASFILGKKGLVTIGGYLLIILTTIGALSGEILNPTSPFNAFYLVPSILLASILLKPFQIWVVLGLCLASIFAISQLIPPDIRTSGNLNLALAHLTVLLIVSAFISFIGAQSLASALTEANEARRRAEAANQQLAELNNSLEQRVTERTAALQRLSEEQQATLARLEESIAAQRNLQQTIASLSVPVLPVRDDTIVIPLVGAVTTDLLAHFNSTALDATERYGARTLIIDLTGIALLDTLAAATIVQTATAARLLGAETTLVGIRPEVAQTLVSLGASFTGIRTAATLQTALFAQQRGGSRPARDAPGAI</sequence>
<name>A9WI31_CHLAA</name>
<evidence type="ECO:0000256" key="2">
    <source>
        <dbReference type="SAM" id="Phobius"/>
    </source>
</evidence>
<dbReference type="InterPro" id="IPR002645">
    <property type="entry name" value="STAS_dom"/>
</dbReference>
<dbReference type="EMBL" id="CP000909">
    <property type="protein sequence ID" value="ABY35722.1"/>
    <property type="molecule type" value="Genomic_DNA"/>
</dbReference>
<dbReference type="SUPFAM" id="SSF52091">
    <property type="entry name" value="SpoIIaa-like"/>
    <property type="match status" value="1"/>
</dbReference>
<reference evidence="5" key="1">
    <citation type="journal article" date="2011" name="BMC Genomics">
        <title>Complete genome sequence of the filamentous anoxygenic phototrophic bacterium Chloroflexus aurantiacus.</title>
        <authorList>
            <person name="Tang K.H."/>
            <person name="Barry K."/>
            <person name="Chertkov O."/>
            <person name="Dalin E."/>
            <person name="Han C.S."/>
            <person name="Hauser L.J."/>
            <person name="Honchak B.M."/>
            <person name="Karbach L.E."/>
            <person name="Land M.L."/>
            <person name="Lapidus A."/>
            <person name="Larimer F.W."/>
            <person name="Mikhailova N."/>
            <person name="Pitluck S."/>
            <person name="Pierson B.K."/>
            <person name="Blankenship R.E."/>
        </authorList>
    </citation>
    <scope>NUCLEOTIDE SEQUENCE [LARGE SCALE GENOMIC DNA]</scope>
    <source>
        <strain evidence="5">ATCC 29366 / DSM 635 / J-10-fl</strain>
    </source>
</reference>
<keyword evidence="2" id="KW-0812">Transmembrane</keyword>
<feature type="transmembrane region" description="Helical" evidence="2">
    <location>
        <begin position="24"/>
        <end position="46"/>
    </location>
</feature>
<dbReference type="PROSITE" id="PS50801">
    <property type="entry name" value="STAS"/>
    <property type="match status" value="1"/>
</dbReference>
<feature type="domain" description="STAS" evidence="3">
    <location>
        <begin position="247"/>
        <end position="358"/>
    </location>
</feature>
<evidence type="ECO:0000256" key="1">
    <source>
        <dbReference type="SAM" id="Coils"/>
    </source>
</evidence>
<feature type="transmembrane region" description="Helical" evidence="2">
    <location>
        <begin position="52"/>
        <end position="70"/>
    </location>
</feature>
<evidence type="ECO:0000313" key="4">
    <source>
        <dbReference type="EMBL" id="ABY35722.1"/>
    </source>
</evidence>
<gene>
    <name evidence="4" type="ordered locus">Caur_2516</name>
</gene>
<feature type="coiled-coil region" evidence="1">
    <location>
        <begin position="173"/>
        <end position="239"/>
    </location>
</feature>
<protein>
    <submittedName>
        <fullName evidence="4">Sulfate transporter/antisigma-factor antagonist STAS</fullName>
    </submittedName>
</protein>
<dbReference type="PANTHER" id="PTHR33745">
    <property type="entry name" value="RSBT ANTAGONIST PROTEIN RSBS-RELATED"/>
    <property type="match status" value="1"/>
</dbReference>
<dbReference type="PATRIC" id="fig|324602.8.peg.2839"/>
<dbReference type="InterPro" id="IPR036513">
    <property type="entry name" value="STAS_dom_sf"/>
</dbReference>
<dbReference type="RefSeq" id="WP_012258375.1">
    <property type="nucleotide sequence ID" value="NC_010175.1"/>
</dbReference>
<dbReference type="eggNOG" id="COG1366">
    <property type="taxonomic scope" value="Bacteria"/>
</dbReference>
<feature type="transmembrane region" description="Helical" evidence="2">
    <location>
        <begin position="153"/>
        <end position="180"/>
    </location>
</feature>
<dbReference type="CDD" id="cd07041">
    <property type="entry name" value="STAS_RsbR_RsbS_like"/>
    <property type="match status" value="1"/>
</dbReference>
<feature type="transmembrane region" description="Helical" evidence="2">
    <location>
        <begin position="123"/>
        <end position="141"/>
    </location>
</feature>
<dbReference type="KEGG" id="cau:Caur_2516"/>
<dbReference type="HOGENOM" id="CLU_061564_0_0_0"/>
<dbReference type="PANTHER" id="PTHR33745:SF1">
    <property type="entry name" value="RSBT ANTAGONIST PROTEIN RSBS"/>
    <property type="match status" value="1"/>
</dbReference>
<evidence type="ECO:0000259" key="3">
    <source>
        <dbReference type="PROSITE" id="PS50801"/>
    </source>
</evidence>
<keyword evidence="2" id="KW-1133">Transmembrane helix</keyword>
<accession>A9WI31</accession>
<dbReference type="Gene3D" id="3.30.750.24">
    <property type="entry name" value="STAS domain"/>
    <property type="match status" value="1"/>
</dbReference>
<dbReference type="STRING" id="324602.Caur_2516"/>
<keyword evidence="2" id="KW-0472">Membrane</keyword>
<evidence type="ECO:0000313" key="5">
    <source>
        <dbReference type="Proteomes" id="UP000002008"/>
    </source>
</evidence>
<keyword evidence="5" id="KW-1185">Reference proteome</keyword>
<dbReference type="AlphaFoldDB" id="A9WI31"/>
<dbReference type="InterPro" id="IPR051932">
    <property type="entry name" value="Bact_StressResp_Reg"/>
</dbReference>
<proteinExistence type="predicted"/>
<dbReference type="InParanoid" id="A9WI31"/>
<dbReference type="Proteomes" id="UP000002008">
    <property type="component" value="Chromosome"/>
</dbReference>
<dbReference type="EnsemblBacteria" id="ABY35722">
    <property type="protein sequence ID" value="ABY35722"/>
    <property type="gene ID" value="Caur_2516"/>
</dbReference>
<keyword evidence="1" id="KW-0175">Coiled coil</keyword>